<keyword evidence="6" id="KW-0067">ATP-binding</keyword>
<dbReference type="PROSITE" id="PS50011">
    <property type="entry name" value="PROTEIN_KINASE_DOM"/>
    <property type="match status" value="1"/>
</dbReference>
<dbReference type="Proteomes" id="UP001611494">
    <property type="component" value="Unassembled WGS sequence"/>
</dbReference>
<feature type="domain" description="Protein kinase" evidence="8">
    <location>
        <begin position="12"/>
        <end position="279"/>
    </location>
</feature>
<name>A0ABW7VWT0_9NOCA</name>
<dbReference type="CDD" id="cd14014">
    <property type="entry name" value="STKc_PknB_like"/>
    <property type="match status" value="1"/>
</dbReference>
<comment type="caution">
    <text evidence="9">The sequence shown here is derived from an EMBL/GenBank/DDBJ whole genome shotgun (WGS) entry which is preliminary data.</text>
</comment>
<proteinExistence type="predicted"/>
<gene>
    <name evidence="9" type="ORF">ACH49Z_14445</name>
</gene>
<keyword evidence="7" id="KW-1133">Transmembrane helix</keyword>
<evidence type="ECO:0000256" key="2">
    <source>
        <dbReference type="ARBA" id="ARBA00022527"/>
    </source>
</evidence>
<dbReference type="Pfam" id="PF00069">
    <property type="entry name" value="Pkinase"/>
    <property type="match status" value="1"/>
</dbReference>
<dbReference type="GO" id="GO:0004674">
    <property type="term" value="F:protein serine/threonine kinase activity"/>
    <property type="evidence" value="ECO:0007669"/>
    <property type="project" value="UniProtKB-EC"/>
</dbReference>
<dbReference type="InterPro" id="IPR008271">
    <property type="entry name" value="Ser/Thr_kinase_AS"/>
</dbReference>
<evidence type="ECO:0000256" key="5">
    <source>
        <dbReference type="ARBA" id="ARBA00022777"/>
    </source>
</evidence>
<dbReference type="PANTHER" id="PTHR43289:SF6">
    <property type="entry name" value="SERINE_THREONINE-PROTEIN KINASE NEKL-3"/>
    <property type="match status" value="1"/>
</dbReference>
<feature type="transmembrane region" description="Helical" evidence="7">
    <location>
        <begin position="292"/>
        <end position="313"/>
    </location>
</feature>
<dbReference type="Gene3D" id="1.10.510.10">
    <property type="entry name" value="Transferase(Phosphotransferase) domain 1"/>
    <property type="match status" value="1"/>
</dbReference>
<evidence type="ECO:0000256" key="4">
    <source>
        <dbReference type="ARBA" id="ARBA00022741"/>
    </source>
</evidence>
<dbReference type="EMBL" id="JBIRYL010000002">
    <property type="protein sequence ID" value="MFI2231041.1"/>
    <property type="molecule type" value="Genomic_DNA"/>
</dbReference>
<sequence>MEIEAGMDFAGYRIERRLGSGGMGTVFLVRHPRLPRMDALKVLSPAHSGDAEFRSRFLREAEIAARLQHPNLVAVRDRGETDGVLWIAMQYVAGSDAAELVRRSPAGLDVERVVSIVEQAARGLDEIHRGGMLHRDVKPANILVATPPAGPERVLVTDFGIARRLHDGTSAAETQGFTATLAYAAPEQLNGDRTDHRADVYAFGCTLYQLLTGRVPFPRANPGAVMYAHLYEPPPRPSAVAPGVPPGFDTVVATAMAKNPADRYPSCGVLAAAAREAFLAAPPPATRKPAKWLLLGALGAVLVVIAAFALAAGTRDSAGSTDRSATAAAPTMSVNTAEWGTYSYIAEAFPALLPPSPPGVGYQELTLCMAMNPATSALLPIQALDTAVPLAMLFCTGNNDPARWLTVTCNADRTPIGPEPGRFQVQGNEQWTRPSGSGNLHWGIVPAERRLAHLEQGGGYLQVYFDDPARSFCRIEVIGPVPGTELRERWWADAPL</sequence>
<evidence type="ECO:0000259" key="8">
    <source>
        <dbReference type="PROSITE" id="PS50011"/>
    </source>
</evidence>
<keyword evidence="5 9" id="KW-0418">Kinase</keyword>
<dbReference type="SMART" id="SM00220">
    <property type="entry name" value="S_TKc"/>
    <property type="match status" value="1"/>
</dbReference>
<evidence type="ECO:0000256" key="7">
    <source>
        <dbReference type="SAM" id="Phobius"/>
    </source>
</evidence>
<evidence type="ECO:0000313" key="9">
    <source>
        <dbReference type="EMBL" id="MFI2231041.1"/>
    </source>
</evidence>
<dbReference type="RefSeq" id="WP_397062357.1">
    <property type="nucleotide sequence ID" value="NZ_JBIRYL010000002.1"/>
</dbReference>
<keyword evidence="2" id="KW-0723">Serine/threonine-protein kinase</keyword>
<dbReference type="PANTHER" id="PTHR43289">
    <property type="entry name" value="MITOGEN-ACTIVATED PROTEIN KINASE KINASE KINASE 20-RELATED"/>
    <property type="match status" value="1"/>
</dbReference>
<keyword evidence="10" id="KW-1185">Reference proteome</keyword>
<evidence type="ECO:0000313" key="10">
    <source>
        <dbReference type="Proteomes" id="UP001611494"/>
    </source>
</evidence>
<dbReference type="SUPFAM" id="SSF56112">
    <property type="entry name" value="Protein kinase-like (PK-like)"/>
    <property type="match status" value="1"/>
</dbReference>
<evidence type="ECO:0000256" key="3">
    <source>
        <dbReference type="ARBA" id="ARBA00022679"/>
    </source>
</evidence>
<dbReference type="InterPro" id="IPR011009">
    <property type="entry name" value="Kinase-like_dom_sf"/>
</dbReference>
<evidence type="ECO:0000256" key="6">
    <source>
        <dbReference type="ARBA" id="ARBA00022840"/>
    </source>
</evidence>
<organism evidence="9 10">
    <name type="scientific">Nocardia testacea</name>
    <dbReference type="NCBI Taxonomy" id="248551"/>
    <lineage>
        <taxon>Bacteria</taxon>
        <taxon>Bacillati</taxon>
        <taxon>Actinomycetota</taxon>
        <taxon>Actinomycetes</taxon>
        <taxon>Mycobacteriales</taxon>
        <taxon>Nocardiaceae</taxon>
        <taxon>Nocardia</taxon>
    </lineage>
</organism>
<evidence type="ECO:0000256" key="1">
    <source>
        <dbReference type="ARBA" id="ARBA00012513"/>
    </source>
</evidence>
<dbReference type="PROSITE" id="PS00108">
    <property type="entry name" value="PROTEIN_KINASE_ST"/>
    <property type="match status" value="1"/>
</dbReference>
<keyword evidence="4" id="KW-0547">Nucleotide-binding</keyword>
<reference evidence="9 10" key="1">
    <citation type="submission" date="2024-10" db="EMBL/GenBank/DDBJ databases">
        <title>The Natural Products Discovery Center: Release of the First 8490 Sequenced Strains for Exploring Actinobacteria Biosynthetic Diversity.</title>
        <authorList>
            <person name="Kalkreuter E."/>
            <person name="Kautsar S.A."/>
            <person name="Yang D."/>
            <person name="Bader C.D."/>
            <person name="Teijaro C.N."/>
            <person name="Fluegel L."/>
            <person name="Davis C.M."/>
            <person name="Simpson J.R."/>
            <person name="Lauterbach L."/>
            <person name="Steele A.D."/>
            <person name="Gui C."/>
            <person name="Meng S."/>
            <person name="Li G."/>
            <person name="Viehrig K."/>
            <person name="Ye F."/>
            <person name="Su P."/>
            <person name="Kiefer A.F."/>
            <person name="Nichols A."/>
            <person name="Cepeda A.J."/>
            <person name="Yan W."/>
            <person name="Fan B."/>
            <person name="Jiang Y."/>
            <person name="Adhikari A."/>
            <person name="Zheng C.-J."/>
            <person name="Schuster L."/>
            <person name="Cowan T.M."/>
            <person name="Smanski M.J."/>
            <person name="Chevrette M.G."/>
            <person name="De Carvalho L.P.S."/>
            <person name="Shen B."/>
        </authorList>
    </citation>
    <scope>NUCLEOTIDE SEQUENCE [LARGE SCALE GENOMIC DNA]</scope>
    <source>
        <strain evidence="9 10">NPDC019377</strain>
    </source>
</reference>
<keyword evidence="7" id="KW-0812">Transmembrane</keyword>
<protein>
    <recommendedName>
        <fullName evidence="1">non-specific serine/threonine protein kinase</fullName>
        <ecNumber evidence="1">2.7.11.1</ecNumber>
    </recommendedName>
</protein>
<dbReference type="Gene3D" id="3.30.200.20">
    <property type="entry name" value="Phosphorylase Kinase, domain 1"/>
    <property type="match status" value="1"/>
</dbReference>
<accession>A0ABW7VWT0</accession>
<keyword evidence="7" id="KW-0472">Membrane</keyword>
<dbReference type="EC" id="2.7.11.1" evidence="1"/>
<keyword evidence="3 9" id="KW-0808">Transferase</keyword>
<dbReference type="InterPro" id="IPR000719">
    <property type="entry name" value="Prot_kinase_dom"/>
</dbReference>